<evidence type="ECO:0000313" key="12">
    <source>
        <dbReference type="Proteomes" id="UP000325307"/>
    </source>
</evidence>
<evidence type="ECO:0000256" key="9">
    <source>
        <dbReference type="ARBA" id="ARBA00023303"/>
    </source>
</evidence>
<keyword evidence="5 10" id="KW-0812">Transmembrane</keyword>
<dbReference type="Pfam" id="PF01741">
    <property type="entry name" value="MscL"/>
    <property type="match status" value="1"/>
</dbReference>
<keyword evidence="3" id="KW-0813">Transport</keyword>
<dbReference type="NCBIfam" id="TIGR00220">
    <property type="entry name" value="mscL"/>
    <property type="match status" value="1"/>
</dbReference>
<comment type="subcellular location">
    <subcellularLocation>
        <location evidence="1">Cell membrane</location>
        <topology evidence="1">Multi-pass membrane protein</topology>
    </subcellularLocation>
</comment>
<dbReference type="InterPro" id="IPR019823">
    <property type="entry name" value="Mechanosensitive_channel_CS"/>
</dbReference>
<keyword evidence="12" id="KW-1185">Reference proteome</keyword>
<dbReference type="InterPro" id="IPR037673">
    <property type="entry name" value="MSC/AndL"/>
</dbReference>
<dbReference type="SUPFAM" id="SSF81330">
    <property type="entry name" value="Gated mechanosensitive channel"/>
    <property type="match status" value="1"/>
</dbReference>
<evidence type="ECO:0000256" key="8">
    <source>
        <dbReference type="ARBA" id="ARBA00023136"/>
    </source>
</evidence>
<evidence type="ECO:0000313" key="11">
    <source>
        <dbReference type="EMBL" id="GER21670.1"/>
    </source>
</evidence>
<evidence type="ECO:0000256" key="2">
    <source>
        <dbReference type="ARBA" id="ARBA00007254"/>
    </source>
</evidence>
<dbReference type="InterPro" id="IPR001185">
    <property type="entry name" value="MS_channel"/>
</dbReference>
<keyword evidence="6 10" id="KW-1133">Transmembrane helix</keyword>
<dbReference type="GO" id="GO:0008381">
    <property type="term" value="F:mechanosensitive monoatomic ion channel activity"/>
    <property type="evidence" value="ECO:0007669"/>
    <property type="project" value="InterPro"/>
</dbReference>
<organism evidence="11 12">
    <name type="scientific">Zafaria cholistanensis</name>
    <dbReference type="NCBI Taxonomy" id="1682741"/>
    <lineage>
        <taxon>Bacteria</taxon>
        <taxon>Bacillati</taxon>
        <taxon>Actinomycetota</taxon>
        <taxon>Actinomycetes</taxon>
        <taxon>Micrococcales</taxon>
        <taxon>Micrococcaceae</taxon>
        <taxon>Zafaria</taxon>
    </lineage>
</organism>
<evidence type="ECO:0000256" key="10">
    <source>
        <dbReference type="SAM" id="Phobius"/>
    </source>
</evidence>
<dbReference type="InterPro" id="IPR036019">
    <property type="entry name" value="MscL_channel"/>
</dbReference>
<comment type="similarity">
    <text evidence="2">Belongs to the MscL family.</text>
</comment>
<gene>
    <name evidence="11" type="ORF">NCCP1664_01670</name>
</gene>
<dbReference type="PANTHER" id="PTHR30266:SF2">
    <property type="entry name" value="LARGE-CONDUCTANCE MECHANOSENSITIVE CHANNEL"/>
    <property type="match status" value="1"/>
</dbReference>
<dbReference type="EMBL" id="BKDJ01000001">
    <property type="protein sequence ID" value="GER21670.1"/>
    <property type="molecule type" value="Genomic_DNA"/>
</dbReference>
<reference evidence="11 12" key="1">
    <citation type="submission" date="2019-09" db="EMBL/GenBank/DDBJ databases">
        <title>Arthrobacter zafarii sp. nov., a moderately thermotolerant and halotolerant actinobacterium isolated from Cholistan desert soil of Pakistan.</title>
        <authorList>
            <person name="Amin A."/>
            <person name="Ahmed I."/>
            <person name="Khalid N."/>
            <person name="Schumann P."/>
            <person name="Busse H.J."/>
            <person name="Khan I.U."/>
            <person name="Li S."/>
            <person name="Li W.J."/>
        </authorList>
    </citation>
    <scope>NUCLEOTIDE SEQUENCE [LARGE SCALE GENOMIC DNA]</scope>
    <source>
        <strain evidence="11 12">NCCP-1664</strain>
    </source>
</reference>
<protein>
    <submittedName>
        <fullName evidence="11">Large-conductance mechanosensitive channel</fullName>
    </submittedName>
</protein>
<keyword evidence="7" id="KW-0406">Ion transport</keyword>
<dbReference type="Proteomes" id="UP000325307">
    <property type="component" value="Unassembled WGS sequence"/>
</dbReference>
<evidence type="ECO:0000256" key="5">
    <source>
        <dbReference type="ARBA" id="ARBA00022692"/>
    </source>
</evidence>
<evidence type="ECO:0000256" key="7">
    <source>
        <dbReference type="ARBA" id="ARBA00023065"/>
    </source>
</evidence>
<dbReference type="GO" id="GO:0005886">
    <property type="term" value="C:plasma membrane"/>
    <property type="evidence" value="ECO:0007669"/>
    <property type="project" value="UniProtKB-SubCell"/>
</dbReference>
<dbReference type="PANTHER" id="PTHR30266">
    <property type="entry name" value="MECHANOSENSITIVE CHANNEL MSCL"/>
    <property type="match status" value="1"/>
</dbReference>
<sequence>MKGNVVDLAVAVVIGTAFSGVVNALVKNVLMPLVSAIVGSPNFDQFAAITINGNTVQFGVFLTALVNFLLISAAVYFVIVMPMNKMIEFRDKKLHLGKKPEPEAEPEPIPADIQLLTEIRDALKNRA</sequence>
<proteinExistence type="inferred from homology"/>
<comment type="caution">
    <text evidence="11">The sequence shown here is derived from an EMBL/GenBank/DDBJ whole genome shotgun (WGS) entry which is preliminary data.</text>
</comment>
<keyword evidence="9" id="KW-0407">Ion channel</keyword>
<feature type="transmembrane region" description="Helical" evidence="10">
    <location>
        <begin position="60"/>
        <end position="83"/>
    </location>
</feature>
<evidence type="ECO:0000256" key="3">
    <source>
        <dbReference type="ARBA" id="ARBA00022448"/>
    </source>
</evidence>
<evidence type="ECO:0000256" key="6">
    <source>
        <dbReference type="ARBA" id="ARBA00022989"/>
    </source>
</evidence>
<dbReference type="Gene3D" id="1.10.1200.120">
    <property type="entry name" value="Large-conductance mechanosensitive channel, MscL, domain 1"/>
    <property type="match status" value="1"/>
</dbReference>
<evidence type="ECO:0000256" key="1">
    <source>
        <dbReference type="ARBA" id="ARBA00004651"/>
    </source>
</evidence>
<accession>A0A5A7NLL7</accession>
<name>A0A5A7NLL7_9MICC</name>
<dbReference type="AlphaFoldDB" id="A0A5A7NLL7"/>
<keyword evidence="4" id="KW-1003">Cell membrane</keyword>
<keyword evidence="8 10" id="KW-0472">Membrane</keyword>
<evidence type="ECO:0000256" key="4">
    <source>
        <dbReference type="ARBA" id="ARBA00022475"/>
    </source>
</evidence>
<dbReference type="PROSITE" id="PS01327">
    <property type="entry name" value="MSCL"/>
    <property type="match status" value="1"/>
</dbReference>